<dbReference type="PANTHER" id="PTHR30349:SF64">
    <property type="entry name" value="PROPHAGE INTEGRASE INTD-RELATED"/>
    <property type="match status" value="1"/>
</dbReference>
<evidence type="ECO:0000313" key="4">
    <source>
        <dbReference type="EMBL" id="MDT0612889.1"/>
    </source>
</evidence>
<dbReference type="InterPro" id="IPR050090">
    <property type="entry name" value="Tyrosine_recombinase_XerCD"/>
</dbReference>
<evidence type="ECO:0000259" key="3">
    <source>
        <dbReference type="PROSITE" id="PS51898"/>
    </source>
</evidence>
<evidence type="ECO:0000313" key="5">
    <source>
        <dbReference type="Proteomes" id="UP001180724"/>
    </source>
</evidence>
<keyword evidence="1" id="KW-0233">DNA recombination</keyword>
<keyword evidence="5" id="KW-1185">Reference proteome</keyword>
<dbReference type="Proteomes" id="UP001180724">
    <property type="component" value="Unassembled WGS sequence"/>
</dbReference>
<protein>
    <submittedName>
        <fullName evidence="4">Site-specific integrase</fullName>
    </submittedName>
</protein>
<dbReference type="InterPro" id="IPR002104">
    <property type="entry name" value="Integrase_catalytic"/>
</dbReference>
<proteinExistence type="predicted"/>
<reference evidence="4" key="1">
    <citation type="submission" date="2024-05" db="EMBL/GenBank/DDBJ databases">
        <title>30 novel species of actinomycetes from the DSMZ collection.</title>
        <authorList>
            <person name="Nouioui I."/>
        </authorList>
    </citation>
    <scope>NUCLEOTIDE SEQUENCE</scope>
    <source>
        <strain evidence="4">DSM 40712</strain>
    </source>
</reference>
<accession>A0ABU3ART3</accession>
<dbReference type="CDD" id="cd01189">
    <property type="entry name" value="INT_ICEBs1_C_like"/>
    <property type="match status" value="1"/>
</dbReference>
<dbReference type="SUPFAM" id="SSF56349">
    <property type="entry name" value="DNA breaking-rejoining enzymes"/>
    <property type="match status" value="1"/>
</dbReference>
<gene>
    <name evidence="4" type="ORF">RM812_22100</name>
</gene>
<dbReference type="Gene3D" id="1.10.443.10">
    <property type="entry name" value="Intergrase catalytic core"/>
    <property type="match status" value="1"/>
</dbReference>
<feature type="domain" description="Tyr recombinase" evidence="3">
    <location>
        <begin position="1"/>
        <end position="128"/>
    </location>
</feature>
<evidence type="ECO:0000256" key="2">
    <source>
        <dbReference type="SAM" id="MobiDB-lite"/>
    </source>
</evidence>
<dbReference type="PROSITE" id="PS51898">
    <property type="entry name" value="TYR_RECOMBINASE"/>
    <property type="match status" value="1"/>
</dbReference>
<dbReference type="Pfam" id="PF00589">
    <property type="entry name" value="Phage_integrase"/>
    <property type="match status" value="1"/>
</dbReference>
<dbReference type="InterPro" id="IPR011010">
    <property type="entry name" value="DNA_brk_join_enz"/>
</dbReference>
<feature type="region of interest" description="Disordered" evidence="2">
    <location>
        <begin position="127"/>
        <end position="146"/>
    </location>
</feature>
<dbReference type="PANTHER" id="PTHR30349">
    <property type="entry name" value="PHAGE INTEGRASE-RELATED"/>
    <property type="match status" value="1"/>
</dbReference>
<comment type="caution">
    <text evidence="4">The sequence shown here is derived from an EMBL/GenBank/DDBJ whole genome shotgun (WGS) entry which is preliminary data.</text>
</comment>
<dbReference type="InterPro" id="IPR013762">
    <property type="entry name" value="Integrase-like_cat_sf"/>
</dbReference>
<evidence type="ECO:0000256" key="1">
    <source>
        <dbReference type="ARBA" id="ARBA00023172"/>
    </source>
</evidence>
<sequence length="146" mass="16011">MYVCPPKTARSHRTVPLPRMAVDAMKAHLRDFPADGPEGWLFTAPQGGPVVYTHFMDGSWRPACAKAGIAKGTGPHALRHHYASLLIKHGESVKTVSERLGHTNAAMTLNIYTHLWPDSEERTRAAVDKAYADRSADAQPRVDEAA</sequence>
<name>A0ABU3ART3_9ACTN</name>
<organism evidence="4 5">
    <name type="scientific">Streptomyces lancefieldiae</name>
    <dbReference type="NCBI Taxonomy" id="3075520"/>
    <lineage>
        <taxon>Bacteria</taxon>
        <taxon>Bacillati</taxon>
        <taxon>Actinomycetota</taxon>
        <taxon>Actinomycetes</taxon>
        <taxon>Kitasatosporales</taxon>
        <taxon>Streptomycetaceae</taxon>
        <taxon>Streptomyces</taxon>
    </lineage>
</organism>
<dbReference type="EMBL" id="JAVRFH010000023">
    <property type="protein sequence ID" value="MDT0612889.1"/>
    <property type="molecule type" value="Genomic_DNA"/>
</dbReference>